<dbReference type="KEGG" id="tap:GZ22_06495"/>
<evidence type="ECO:0000313" key="12">
    <source>
        <dbReference type="Proteomes" id="UP000027980"/>
    </source>
</evidence>
<evidence type="ECO:0000256" key="2">
    <source>
        <dbReference type="ARBA" id="ARBA00008896"/>
    </source>
</evidence>
<dbReference type="RefSeq" id="WP_038560011.1">
    <property type="nucleotide sequence ID" value="NZ_CP008876.1"/>
</dbReference>
<evidence type="ECO:0000256" key="1">
    <source>
        <dbReference type="ARBA" id="ARBA00004852"/>
    </source>
</evidence>
<comment type="subunit">
    <text evidence="7">Heterododecamer (2C3:3R2) of six catalytic PyrB chains organized as two trimers (C3), and six regulatory PyrI chains organized as three dimers (R2).</text>
</comment>
<dbReference type="GO" id="GO:0005829">
    <property type="term" value="C:cytosol"/>
    <property type="evidence" value="ECO:0007669"/>
    <property type="project" value="TreeGrafter"/>
</dbReference>
<dbReference type="InterPro" id="IPR006131">
    <property type="entry name" value="Asp_carbamoyltransf_Asp/Orn-bd"/>
</dbReference>
<feature type="binding site" evidence="7">
    <location>
        <position position="210"/>
    </location>
    <ligand>
        <name>L-aspartate</name>
        <dbReference type="ChEBI" id="CHEBI:29991"/>
    </ligand>
</feature>
<feature type="binding site" evidence="7">
    <location>
        <position position="160"/>
    </location>
    <ligand>
        <name>L-aspartate</name>
        <dbReference type="ChEBI" id="CHEBI:29991"/>
    </ligand>
</feature>
<reference evidence="10 12" key="1">
    <citation type="submission" date="2014-07" db="EMBL/GenBank/DDBJ databases">
        <title>Complete genome sequence of a moderately halophilic bacterium Terribacillus aidingensis MP602, isolated from Cryptomeria fortunei in Tianmu mountain in China.</title>
        <authorList>
            <person name="Wang Y."/>
            <person name="Lu P."/>
            <person name="Zhang L."/>
        </authorList>
    </citation>
    <scope>NUCLEOTIDE SEQUENCE [LARGE SCALE GENOMIC DNA]</scope>
    <source>
        <strain evidence="10 12">MP602</strain>
    </source>
</reference>
<dbReference type="InterPro" id="IPR006132">
    <property type="entry name" value="Asp/Orn_carbamoyltranf_P-bd"/>
</dbReference>
<evidence type="ECO:0000259" key="8">
    <source>
        <dbReference type="Pfam" id="PF00185"/>
    </source>
</evidence>
<comment type="function">
    <text evidence="5 7">Catalyzes the condensation of carbamoyl phosphate and aspartate to form carbamoyl aspartate and inorganic phosphate, the committed step in the de novo pyrimidine nucleotide biosynthesis pathway.</text>
</comment>
<dbReference type="NCBIfam" id="NF002032">
    <property type="entry name" value="PRK00856.1"/>
    <property type="match status" value="1"/>
</dbReference>
<evidence type="ECO:0000256" key="3">
    <source>
        <dbReference type="ARBA" id="ARBA00022679"/>
    </source>
</evidence>
<dbReference type="NCBIfam" id="TIGR00670">
    <property type="entry name" value="asp_carb_tr"/>
    <property type="match status" value="1"/>
</dbReference>
<feature type="binding site" evidence="7">
    <location>
        <position position="250"/>
    </location>
    <ligand>
        <name>carbamoyl phosphate</name>
        <dbReference type="ChEBI" id="CHEBI:58228"/>
    </ligand>
</feature>
<dbReference type="GO" id="GO:0006520">
    <property type="term" value="P:amino acid metabolic process"/>
    <property type="evidence" value="ECO:0007669"/>
    <property type="project" value="InterPro"/>
</dbReference>
<dbReference type="InterPro" id="IPR006130">
    <property type="entry name" value="Asp/Orn_carbamoylTrfase"/>
</dbReference>
<dbReference type="GO" id="GO:0016597">
    <property type="term" value="F:amino acid binding"/>
    <property type="evidence" value="ECO:0007669"/>
    <property type="project" value="InterPro"/>
</dbReference>
<dbReference type="EMBL" id="FOCD01000001">
    <property type="protein sequence ID" value="SEM75942.1"/>
    <property type="molecule type" value="Genomic_DNA"/>
</dbReference>
<name>A0A075LI22_9BACI</name>
<sequence>MKHFVSMKHLTAGELLQLVQLATDIQVQGVSGYREQLFAANLFFEPSTRTKMSFTVAERKLGLEVLDFAAEASSVTKGETVYDTAKTLQSIGASVIIIRHPEEQTADMLAEKLDIPVINAGDGKGEHPTQCLLDLMTIYQEYGQFKDLKIVIAGDIRHSRVARSNAMALRKLGAHVFAAGKSEWMDETLGIPVLSMDEAVEQCDVMMLLRIQFERHETKGGSADYLEQYGLTVEREKRMQQHAIIMHPAPVNRGIEIDDSLVEAPRSRIFRQMENGVAARMAVIITLLEGWGIKHGYNLNKREAVNS</sequence>
<evidence type="ECO:0000313" key="10">
    <source>
        <dbReference type="EMBL" id="AIF66305.1"/>
    </source>
</evidence>
<dbReference type="InterPro" id="IPR036901">
    <property type="entry name" value="Asp/Orn_carbamoylTrfase_sf"/>
</dbReference>
<proteinExistence type="inferred from homology"/>
<dbReference type="GO" id="GO:0044205">
    <property type="term" value="P:'de novo' UMP biosynthetic process"/>
    <property type="evidence" value="ECO:0007669"/>
    <property type="project" value="UniProtKB-UniRule"/>
</dbReference>
<evidence type="ECO:0000256" key="4">
    <source>
        <dbReference type="ARBA" id="ARBA00022975"/>
    </source>
</evidence>
<organism evidence="10 12">
    <name type="scientific">Terribacillus saccharophilus</name>
    <dbReference type="NCBI Taxonomy" id="361277"/>
    <lineage>
        <taxon>Bacteria</taxon>
        <taxon>Bacillati</taxon>
        <taxon>Bacillota</taxon>
        <taxon>Bacilli</taxon>
        <taxon>Bacillales</taxon>
        <taxon>Bacillaceae</taxon>
        <taxon>Terribacillus</taxon>
    </lineage>
</organism>
<keyword evidence="4 7" id="KW-0665">Pyrimidine biosynthesis</keyword>
<comment type="pathway">
    <text evidence="1 7">Pyrimidine metabolism; UMP biosynthesis via de novo pathway; (S)-dihydroorotate from bicarbonate: step 2/3.</text>
</comment>
<dbReference type="PANTHER" id="PTHR45753:SF6">
    <property type="entry name" value="ASPARTATE CARBAMOYLTRANSFERASE"/>
    <property type="match status" value="1"/>
</dbReference>
<dbReference type="PRINTS" id="PR00100">
    <property type="entry name" value="AOTCASE"/>
</dbReference>
<dbReference type="Gene3D" id="3.40.50.1370">
    <property type="entry name" value="Aspartate/ornithine carbamoyltransferase"/>
    <property type="match status" value="2"/>
</dbReference>
<evidence type="ECO:0000313" key="11">
    <source>
        <dbReference type="EMBL" id="SEM75942.1"/>
    </source>
</evidence>
<feature type="binding site" evidence="7">
    <location>
        <position position="99"/>
    </location>
    <ligand>
        <name>carbamoyl phosphate</name>
        <dbReference type="ChEBI" id="CHEBI:58228"/>
    </ligand>
</feature>
<accession>A0A075LI22</accession>
<feature type="domain" description="Aspartate/ornithine carbamoyltransferase Asp/Orn-binding" evidence="8">
    <location>
        <begin position="146"/>
        <end position="286"/>
    </location>
</feature>
<dbReference type="OrthoDB" id="9774690at2"/>
<dbReference type="GO" id="GO:0004070">
    <property type="term" value="F:aspartate carbamoyltransferase activity"/>
    <property type="evidence" value="ECO:0007669"/>
    <property type="project" value="UniProtKB-UniRule"/>
</dbReference>
<dbReference type="EC" id="2.1.3.2" evidence="7"/>
<dbReference type="HOGENOM" id="CLU_043846_2_0_9"/>
<protein>
    <recommendedName>
        <fullName evidence="7">Aspartate carbamoyltransferase</fullName>
        <ecNumber evidence="7">2.1.3.2</ecNumber>
    </recommendedName>
    <alternativeName>
        <fullName evidence="7">Aspartate transcarbamylase</fullName>
        <shortName evidence="7">ATCase</shortName>
    </alternativeName>
</protein>
<dbReference type="AlphaFoldDB" id="A0A075LI22"/>
<dbReference type="Proteomes" id="UP000027980">
    <property type="component" value="Chromosome"/>
</dbReference>
<dbReference type="Proteomes" id="UP000199735">
    <property type="component" value="Unassembled WGS sequence"/>
</dbReference>
<keyword evidence="3 7" id="KW-0808">Transferase</keyword>
<feature type="binding site" evidence="7">
    <location>
        <position position="127"/>
    </location>
    <ligand>
        <name>carbamoyl phosphate</name>
        <dbReference type="ChEBI" id="CHEBI:58228"/>
    </ligand>
</feature>
<dbReference type="PRINTS" id="PR00101">
    <property type="entry name" value="ATCASE"/>
</dbReference>
<dbReference type="PROSITE" id="PS00097">
    <property type="entry name" value="CARBAMOYLTRANSFERASE"/>
    <property type="match status" value="1"/>
</dbReference>
<evidence type="ECO:0000256" key="5">
    <source>
        <dbReference type="ARBA" id="ARBA00043884"/>
    </source>
</evidence>
<dbReference type="HAMAP" id="MF_00001">
    <property type="entry name" value="Asp_carb_tr"/>
    <property type="match status" value="1"/>
</dbReference>
<dbReference type="InterPro" id="IPR002082">
    <property type="entry name" value="Asp_carbamoyltransf"/>
</dbReference>
<reference evidence="11 13" key="2">
    <citation type="submission" date="2016-10" db="EMBL/GenBank/DDBJ databases">
        <authorList>
            <person name="Varghese N."/>
            <person name="Submissions S."/>
        </authorList>
    </citation>
    <scope>NUCLEOTIDE SEQUENCE [LARGE SCALE GENOMIC DNA]</scope>
    <source>
        <strain evidence="11 13">DSM 21619</strain>
    </source>
</reference>
<dbReference type="GO" id="GO:0006207">
    <property type="term" value="P:'de novo' pyrimidine nucleobase biosynthetic process"/>
    <property type="evidence" value="ECO:0007669"/>
    <property type="project" value="InterPro"/>
</dbReference>
<feature type="binding site" evidence="7">
    <location>
        <position position="49"/>
    </location>
    <ligand>
        <name>carbamoyl phosphate</name>
        <dbReference type="ChEBI" id="CHEBI:58228"/>
    </ligand>
</feature>
<feature type="binding site" evidence="7">
    <location>
        <position position="50"/>
    </location>
    <ligand>
        <name>carbamoyl phosphate</name>
        <dbReference type="ChEBI" id="CHEBI:58228"/>
    </ligand>
</feature>
<evidence type="ECO:0000256" key="7">
    <source>
        <dbReference type="HAMAP-Rule" id="MF_00001"/>
    </source>
</evidence>
<dbReference type="Pfam" id="PF02729">
    <property type="entry name" value="OTCace_N"/>
    <property type="match status" value="1"/>
</dbReference>
<evidence type="ECO:0000313" key="13">
    <source>
        <dbReference type="Proteomes" id="UP000199735"/>
    </source>
</evidence>
<dbReference type="UniPathway" id="UPA00070">
    <property type="reaction ID" value="UER00116"/>
</dbReference>
<dbReference type="EMBL" id="CP008876">
    <property type="protein sequence ID" value="AIF66305.1"/>
    <property type="molecule type" value="Genomic_DNA"/>
</dbReference>
<evidence type="ECO:0000259" key="9">
    <source>
        <dbReference type="Pfam" id="PF02729"/>
    </source>
</evidence>
<dbReference type="SUPFAM" id="SSF53671">
    <property type="entry name" value="Aspartate/ornithine carbamoyltransferase"/>
    <property type="match status" value="1"/>
</dbReference>
<comment type="similarity">
    <text evidence="2 7">Belongs to the aspartate/ornithine carbamoyltransferase superfamily. ATCase family.</text>
</comment>
<gene>
    <name evidence="7" type="primary">pyrB</name>
    <name evidence="10" type="ORF">GZ22_06495</name>
    <name evidence="11" type="ORF">SAMN04489762_0958</name>
</gene>
<dbReference type="FunFam" id="3.40.50.1370:FF:000011">
    <property type="entry name" value="Aspartate carbamoyltransferase"/>
    <property type="match status" value="1"/>
</dbReference>
<feature type="binding site" evidence="7">
    <location>
        <position position="249"/>
    </location>
    <ligand>
        <name>carbamoyl phosphate</name>
        <dbReference type="ChEBI" id="CHEBI:58228"/>
    </ligand>
</feature>
<dbReference type="PANTHER" id="PTHR45753">
    <property type="entry name" value="ORNITHINE CARBAMOYLTRANSFERASE, MITOCHONDRIAL"/>
    <property type="match status" value="1"/>
</dbReference>
<feature type="binding site" evidence="7">
    <location>
        <position position="130"/>
    </location>
    <ligand>
        <name>carbamoyl phosphate</name>
        <dbReference type="ChEBI" id="CHEBI:58228"/>
    </ligand>
</feature>
<feature type="domain" description="Aspartate/ornithine carbamoyltransferase carbamoyl-P binding" evidence="9">
    <location>
        <begin position="2"/>
        <end position="140"/>
    </location>
</feature>
<comment type="catalytic activity">
    <reaction evidence="6 7">
        <text>carbamoyl phosphate + L-aspartate = N-carbamoyl-L-aspartate + phosphate + H(+)</text>
        <dbReference type="Rhea" id="RHEA:20013"/>
        <dbReference type="ChEBI" id="CHEBI:15378"/>
        <dbReference type="ChEBI" id="CHEBI:29991"/>
        <dbReference type="ChEBI" id="CHEBI:32814"/>
        <dbReference type="ChEBI" id="CHEBI:43474"/>
        <dbReference type="ChEBI" id="CHEBI:58228"/>
        <dbReference type="EC" id="2.1.3.2"/>
    </reaction>
</comment>
<dbReference type="GeneID" id="34221300"/>
<evidence type="ECO:0000256" key="6">
    <source>
        <dbReference type="ARBA" id="ARBA00048859"/>
    </source>
</evidence>
<feature type="binding site" evidence="7">
    <location>
        <position position="77"/>
    </location>
    <ligand>
        <name>L-aspartate</name>
        <dbReference type="ChEBI" id="CHEBI:29991"/>
    </ligand>
</feature>
<accession>A0AAX2ECU1</accession>
<dbReference type="Pfam" id="PF00185">
    <property type="entry name" value="OTCace"/>
    <property type="match status" value="1"/>
</dbReference>